<proteinExistence type="predicted"/>
<protein>
    <submittedName>
        <fullName evidence="1">Uncharacterized protein</fullName>
    </submittedName>
</protein>
<sequence length="238" mass="26149">MNNQSTNPTPQEFSTGHTAQYITLAEGLLQAIEALETDLAYIEKAGLSNSSASLRLEARCATIAVLSAALCECVANTVLATVLAPPDFRKAEQAKMPRKWSHEIPRALNSPPPNAAIVQELQLLHEIRHTIVHSKATIFLPGETVHIQGNDPLWIHLTPEKARRFVTLPLRVSETIPPAAGIVCQTIGSSLRQRQPRLPCPHVDEVLTAMELLAPAQRQLVYAALRRIEAAESRKDMK</sequence>
<evidence type="ECO:0000313" key="1">
    <source>
        <dbReference type="EMBL" id="OIQ89110.1"/>
    </source>
</evidence>
<comment type="caution">
    <text evidence="1">The sequence shown here is derived from an EMBL/GenBank/DDBJ whole genome shotgun (WGS) entry which is preliminary data.</text>
</comment>
<dbReference type="AlphaFoldDB" id="A0A1J5QZF9"/>
<name>A0A1J5QZF9_9ZZZZ</name>
<reference evidence="1" key="1">
    <citation type="submission" date="2016-10" db="EMBL/GenBank/DDBJ databases">
        <title>Sequence of Gallionella enrichment culture.</title>
        <authorList>
            <person name="Poehlein A."/>
            <person name="Muehling M."/>
            <person name="Daniel R."/>
        </authorList>
    </citation>
    <scope>NUCLEOTIDE SEQUENCE</scope>
</reference>
<accession>A0A1J5QZF9</accession>
<dbReference type="EMBL" id="MLJW01000344">
    <property type="protein sequence ID" value="OIQ89110.1"/>
    <property type="molecule type" value="Genomic_DNA"/>
</dbReference>
<organism evidence="1">
    <name type="scientific">mine drainage metagenome</name>
    <dbReference type="NCBI Taxonomy" id="410659"/>
    <lineage>
        <taxon>unclassified sequences</taxon>
        <taxon>metagenomes</taxon>
        <taxon>ecological metagenomes</taxon>
    </lineage>
</organism>
<gene>
    <name evidence="1" type="ORF">GALL_290150</name>
</gene>